<gene>
    <name evidence="5" type="ORF">P174DRAFT_425534</name>
</gene>
<dbReference type="Gene3D" id="3.40.50.1100">
    <property type="match status" value="2"/>
</dbReference>
<dbReference type="VEuPathDB" id="FungiDB:P174DRAFT_425534"/>
<dbReference type="GO" id="GO:0006565">
    <property type="term" value="P:L-serine catabolic process"/>
    <property type="evidence" value="ECO:0007669"/>
    <property type="project" value="TreeGrafter"/>
</dbReference>
<evidence type="ECO:0000256" key="1">
    <source>
        <dbReference type="ARBA" id="ARBA00001933"/>
    </source>
</evidence>
<sequence>MSQISHEDWWRGVVVLSLDHYARGTTWASRLLQTQAVIIVPDDMPAGEIHELKELGCVALQRPACGPITPLASACQQQALYINPLNNCHVLAGMGTSWGALEAIGIAFKLFAPQVKIIGVGVHSSAGSSSPSSSVSTVDSIAPRTPEDASPNSINDLNVLQVQKNWLRLSEQLETSTTSSHTEEEATSEATRIHPSVVDEIMFVEPYDMSQAMKDVFVEFRVLIDADGSLAVAGLKRHAFSKGLGMETHR</sequence>
<protein>
    <submittedName>
        <fullName evidence="5">Uncharacterized protein</fullName>
    </submittedName>
</protein>
<dbReference type="InterPro" id="IPR050147">
    <property type="entry name" value="Ser/Thr_Dehydratase"/>
</dbReference>
<dbReference type="SUPFAM" id="SSF53686">
    <property type="entry name" value="Tryptophan synthase beta subunit-like PLP-dependent enzymes"/>
    <property type="match status" value="1"/>
</dbReference>
<feature type="compositionally biased region" description="Low complexity" evidence="4">
    <location>
        <begin position="123"/>
        <end position="140"/>
    </location>
</feature>
<keyword evidence="3" id="KW-0456">Lyase</keyword>
<evidence type="ECO:0000313" key="6">
    <source>
        <dbReference type="Proteomes" id="UP000234474"/>
    </source>
</evidence>
<dbReference type="STRING" id="1392255.A0A2I1BUA8"/>
<name>A0A2I1BUA8_ASPN1</name>
<dbReference type="AlphaFoldDB" id="A0A2I1BUA8"/>
<comment type="caution">
    <text evidence="5">The sequence shown here is derived from an EMBL/GenBank/DDBJ whole genome shotgun (WGS) entry which is preliminary data.</text>
</comment>
<proteinExistence type="predicted"/>
<dbReference type="GeneID" id="36532619"/>
<dbReference type="EMBL" id="MSZS01000011">
    <property type="protein sequence ID" value="PKX88987.1"/>
    <property type="molecule type" value="Genomic_DNA"/>
</dbReference>
<feature type="region of interest" description="Disordered" evidence="4">
    <location>
        <begin position="123"/>
        <end position="153"/>
    </location>
</feature>
<dbReference type="RefSeq" id="XP_024677582.1">
    <property type="nucleotide sequence ID" value="XM_024825294.1"/>
</dbReference>
<dbReference type="OMA" id="YVIAGHG"/>
<dbReference type="OrthoDB" id="4418812at2759"/>
<dbReference type="Proteomes" id="UP000234474">
    <property type="component" value="Unassembled WGS sequence"/>
</dbReference>
<accession>A0A2I1BUA8</accession>
<comment type="cofactor">
    <cofactor evidence="1">
        <name>pyridoxal 5'-phosphate</name>
        <dbReference type="ChEBI" id="CHEBI:597326"/>
    </cofactor>
</comment>
<dbReference type="GO" id="GO:0003941">
    <property type="term" value="F:L-serine ammonia-lyase activity"/>
    <property type="evidence" value="ECO:0007669"/>
    <property type="project" value="TreeGrafter"/>
</dbReference>
<dbReference type="PANTHER" id="PTHR48078">
    <property type="entry name" value="THREONINE DEHYDRATASE, MITOCHONDRIAL-RELATED"/>
    <property type="match status" value="1"/>
</dbReference>
<evidence type="ECO:0000256" key="3">
    <source>
        <dbReference type="ARBA" id="ARBA00023239"/>
    </source>
</evidence>
<dbReference type="GO" id="GO:0009097">
    <property type="term" value="P:isoleucine biosynthetic process"/>
    <property type="evidence" value="ECO:0007669"/>
    <property type="project" value="TreeGrafter"/>
</dbReference>
<keyword evidence="2" id="KW-0663">Pyridoxal phosphate</keyword>
<evidence type="ECO:0000313" key="5">
    <source>
        <dbReference type="EMBL" id="PKX88987.1"/>
    </source>
</evidence>
<evidence type="ECO:0000256" key="2">
    <source>
        <dbReference type="ARBA" id="ARBA00022898"/>
    </source>
</evidence>
<reference evidence="6" key="1">
    <citation type="journal article" date="2018" name="Proc. Natl. Acad. Sci. U.S.A.">
        <title>Linking secondary metabolites to gene clusters through genome sequencing of six diverse Aspergillus species.</title>
        <authorList>
            <person name="Kaerboelling I."/>
            <person name="Vesth T.C."/>
            <person name="Frisvad J.C."/>
            <person name="Nybo J.L."/>
            <person name="Theobald S."/>
            <person name="Kuo A."/>
            <person name="Bowyer P."/>
            <person name="Matsuda Y."/>
            <person name="Mondo S."/>
            <person name="Lyhne E.K."/>
            <person name="Kogle M.E."/>
            <person name="Clum A."/>
            <person name="Lipzen A."/>
            <person name="Salamov A."/>
            <person name="Ngan C.Y."/>
            <person name="Daum C."/>
            <person name="Chiniquy J."/>
            <person name="Barry K."/>
            <person name="LaButti K."/>
            <person name="Haridas S."/>
            <person name="Simmons B.A."/>
            <person name="Magnuson J.K."/>
            <person name="Mortensen U.H."/>
            <person name="Larsen T.O."/>
            <person name="Grigoriev I.V."/>
            <person name="Baker S.E."/>
            <person name="Andersen M.R."/>
        </authorList>
    </citation>
    <scope>NUCLEOTIDE SEQUENCE [LARGE SCALE GENOMIC DNA]</scope>
    <source>
        <strain evidence="6">IBT 16806</strain>
    </source>
</reference>
<evidence type="ECO:0000256" key="4">
    <source>
        <dbReference type="SAM" id="MobiDB-lite"/>
    </source>
</evidence>
<keyword evidence="6" id="KW-1185">Reference proteome</keyword>
<dbReference type="InterPro" id="IPR036052">
    <property type="entry name" value="TrpB-like_PALP_sf"/>
</dbReference>
<organism evidence="5 6">
    <name type="scientific">Aspergillus novofumigatus (strain IBT 16806)</name>
    <dbReference type="NCBI Taxonomy" id="1392255"/>
    <lineage>
        <taxon>Eukaryota</taxon>
        <taxon>Fungi</taxon>
        <taxon>Dikarya</taxon>
        <taxon>Ascomycota</taxon>
        <taxon>Pezizomycotina</taxon>
        <taxon>Eurotiomycetes</taxon>
        <taxon>Eurotiomycetidae</taxon>
        <taxon>Eurotiales</taxon>
        <taxon>Aspergillaceae</taxon>
        <taxon>Aspergillus</taxon>
        <taxon>Aspergillus subgen. Fumigati</taxon>
    </lineage>
</organism>